<evidence type="ECO:0000256" key="2">
    <source>
        <dbReference type="ARBA" id="ARBA00023134"/>
    </source>
</evidence>
<feature type="compositionally biased region" description="Acidic residues" evidence="3">
    <location>
        <begin position="734"/>
        <end position="748"/>
    </location>
</feature>
<evidence type="ECO:0000313" key="6">
    <source>
        <dbReference type="EMBL" id="CZR52530.1"/>
    </source>
</evidence>
<dbReference type="FunFam" id="3.40.50.300:FF:001425">
    <property type="entry name" value="Dynamin GTPase, putative"/>
    <property type="match status" value="1"/>
</dbReference>
<dbReference type="Pfam" id="PF00350">
    <property type="entry name" value="Dynamin_N"/>
    <property type="match status" value="1"/>
</dbReference>
<dbReference type="InterPro" id="IPR022812">
    <property type="entry name" value="Dynamin"/>
</dbReference>
<dbReference type="SUPFAM" id="SSF52540">
    <property type="entry name" value="P-loop containing nucleoside triphosphate hydrolases"/>
    <property type="match status" value="1"/>
</dbReference>
<dbReference type="OrthoDB" id="415706at2759"/>
<evidence type="ECO:0000259" key="5">
    <source>
        <dbReference type="PROSITE" id="PS51718"/>
    </source>
</evidence>
<proteinExistence type="predicted"/>
<dbReference type="GO" id="GO:0016020">
    <property type="term" value="C:membrane"/>
    <property type="evidence" value="ECO:0007669"/>
    <property type="project" value="TreeGrafter"/>
</dbReference>
<feature type="domain" description="Dynamin-type G" evidence="5">
    <location>
        <begin position="47"/>
        <end position="331"/>
    </location>
</feature>
<evidence type="ECO:0000256" key="1">
    <source>
        <dbReference type="ARBA" id="ARBA00022741"/>
    </source>
</evidence>
<dbReference type="Proteomes" id="UP000184330">
    <property type="component" value="Unassembled WGS sequence"/>
</dbReference>
<dbReference type="InterPro" id="IPR027417">
    <property type="entry name" value="P-loop_NTPase"/>
</dbReference>
<keyword evidence="1" id="KW-0547">Nucleotide-binding</keyword>
<protein>
    <submittedName>
        <fullName evidence="6">Related to vacuolar sorting protein VPS1, dynamin, and related proteins</fullName>
    </submittedName>
</protein>
<dbReference type="GO" id="GO:0016559">
    <property type="term" value="P:peroxisome fission"/>
    <property type="evidence" value="ECO:0007669"/>
    <property type="project" value="TreeGrafter"/>
</dbReference>
<feature type="compositionally biased region" description="Basic and acidic residues" evidence="3">
    <location>
        <begin position="768"/>
        <end position="789"/>
    </location>
</feature>
<dbReference type="GO" id="GO:0005874">
    <property type="term" value="C:microtubule"/>
    <property type="evidence" value="ECO:0007669"/>
    <property type="project" value="TreeGrafter"/>
</dbReference>
<dbReference type="AlphaFoldDB" id="A0A1L7WIE2"/>
<dbReference type="GO" id="GO:0003924">
    <property type="term" value="F:GTPase activity"/>
    <property type="evidence" value="ECO:0007669"/>
    <property type="project" value="InterPro"/>
</dbReference>
<evidence type="ECO:0000313" key="7">
    <source>
        <dbReference type="Proteomes" id="UP000184330"/>
    </source>
</evidence>
<dbReference type="InterPro" id="IPR020850">
    <property type="entry name" value="GED_dom"/>
</dbReference>
<dbReference type="PRINTS" id="PR00195">
    <property type="entry name" value="DYNAMIN"/>
</dbReference>
<keyword evidence="7" id="KW-1185">Reference proteome</keyword>
<dbReference type="Gene3D" id="3.40.50.300">
    <property type="entry name" value="P-loop containing nucleotide triphosphate hydrolases"/>
    <property type="match status" value="1"/>
</dbReference>
<reference evidence="6 7" key="1">
    <citation type="submission" date="2016-03" db="EMBL/GenBank/DDBJ databases">
        <authorList>
            <person name="Ploux O."/>
        </authorList>
    </citation>
    <scope>NUCLEOTIDE SEQUENCE [LARGE SCALE GENOMIC DNA]</scope>
    <source>
        <strain evidence="6 7">UAMH 11012</strain>
    </source>
</reference>
<feature type="domain" description="GED" evidence="4">
    <location>
        <begin position="621"/>
        <end position="712"/>
    </location>
</feature>
<dbReference type="STRING" id="576137.A0A1L7WIE2"/>
<dbReference type="GO" id="GO:0048312">
    <property type="term" value="P:intracellular distribution of mitochondria"/>
    <property type="evidence" value="ECO:0007669"/>
    <property type="project" value="TreeGrafter"/>
</dbReference>
<dbReference type="PROSITE" id="PS51718">
    <property type="entry name" value="G_DYNAMIN_2"/>
    <property type="match status" value="1"/>
</dbReference>
<sequence length="818" mass="91492">MASATAEAQDEATNPFAADALDGLCSKDQLELLDSIDCLRSQGISHYVSLPQIIVCGDQSSGKSSVLEAISGVSFPIKSNLCTRFPTELVLRKTSHIGVTVSIVPHQSRSEAEQLALGSFHEKLDGFDELPTLIENAKAAMAISTHGRAFSKDLLRIEVSGPDRPHLTIVDLPGLIHSETKQQSASDVELVQDVVQAYMKEPRSIILAVVSAKNDYANQIVLKLARAADRKGTRTLGVITKPDTLIAGSESEAMYVSLARNQDVEFRLGWHVLKNMDSETGQWSLADRDLKEEEFFSQGIWEELSRPLLGIDKLRKRLSKVLLGQIAAELPSLINEIEIKSDACRSRLDKLGKPRATLDEQRLYLLHISQSFQSLIKASVDGTYNDPFFEDANSEPGYRKRIRAVVQNLNLEFAEHIARQGHRRQITDPVGQTHVPKGVTPTTRDEFMDHIQHLMRRTRGRELPGTFNPMIVADLFLEQSTPWEAITQKYVGKVWKATKEYLSLTTTYVADAATSKALFQKIFEPALNQLLEALKAKTAELLMPHQTSHPITYNHYFTDTLQKVRNERKEDEYSRIVKDFFGVSALGSVYIQQTKDLRQLVVSLVQRRLFSLCSIQTLTAMKLVANSVGVLEQVALKRFVDDIAIEVIEAKLISPLQNIFSLITVTSMPADLVTGIAGESEENRAEREQLTKQLEVLMKGSETCKHFVGVRVLGVDDGTIQVVHQFKSANCDSSDSDEESDDGSDLPQEDVRTLSERSYGCRSPPSREVVESKEELEETPKEPEEAPKEPEDEESPYYSKKKSKKSKFAARRSFFEQE</sequence>
<dbReference type="SMART" id="SM00053">
    <property type="entry name" value="DYNc"/>
    <property type="match status" value="1"/>
</dbReference>
<accession>A0A1L7WIE2</accession>
<feature type="compositionally biased region" description="Basic residues" evidence="3">
    <location>
        <begin position="799"/>
        <end position="810"/>
    </location>
</feature>
<dbReference type="GO" id="GO:0008017">
    <property type="term" value="F:microtubule binding"/>
    <property type="evidence" value="ECO:0007669"/>
    <property type="project" value="TreeGrafter"/>
</dbReference>
<evidence type="ECO:0000259" key="4">
    <source>
        <dbReference type="PROSITE" id="PS51388"/>
    </source>
</evidence>
<feature type="region of interest" description="Disordered" evidence="3">
    <location>
        <begin position="730"/>
        <end position="818"/>
    </location>
</feature>
<dbReference type="Gene3D" id="1.20.120.1240">
    <property type="entry name" value="Dynamin, middle domain"/>
    <property type="match status" value="1"/>
</dbReference>
<dbReference type="PROSITE" id="PS51388">
    <property type="entry name" value="GED"/>
    <property type="match status" value="1"/>
</dbReference>
<dbReference type="EMBL" id="FJOG01000003">
    <property type="protein sequence ID" value="CZR52530.1"/>
    <property type="molecule type" value="Genomic_DNA"/>
</dbReference>
<dbReference type="GO" id="GO:0000266">
    <property type="term" value="P:mitochondrial fission"/>
    <property type="evidence" value="ECO:0007669"/>
    <property type="project" value="TreeGrafter"/>
</dbReference>
<dbReference type="Pfam" id="PF01031">
    <property type="entry name" value="Dynamin_M"/>
    <property type="match status" value="1"/>
</dbReference>
<dbReference type="GO" id="GO:0005525">
    <property type="term" value="F:GTP binding"/>
    <property type="evidence" value="ECO:0007669"/>
    <property type="project" value="InterPro"/>
</dbReference>
<gene>
    <name evidence="6" type="ORF">PAC_02407</name>
</gene>
<dbReference type="CDD" id="cd08771">
    <property type="entry name" value="DLP_1"/>
    <property type="match status" value="1"/>
</dbReference>
<name>A0A1L7WIE2_9HELO</name>
<dbReference type="InterPro" id="IPR001401">
    <property type="entry name" value="Dynamin_GTPase"/>
</dbReference>
<dbReference type="PANTHER" id="PTHR11566:SF21">
    <property type="entry name" value="DYNAMIN RELATED PROTEIN 1, ISOFORM A"/>
    <property type="match status" value="1"/>
</dbReference>
<organism evidence="6 7">
    <name type="scientific">Phialocephala subalpina</name>
    <dbReference type="NCBI Taxonomy" id="576137"/>
    <lineage>
        <taxon>Eukaryota</taxon>
        <taxon>Fungi</taxon>
        <taxon>Dikarya</taxon>
        <taxon>Ascomycota</taxon>
        <taxon>Pezizomycotina</taxon>
        <taxon>Leotiomycetes</taxon>
        <taxon>Helotiales</taxon>
        <taxon>Mollisiaceae</taxon>
        <taxon>Phialocephala</taxon>
        <taxon>Phialocephala fortinii species complex</taxon>
    </lineage>
</organism>
<dbReference type="InterPro" id="IPR045063">
    <property type="entry name" value="Dynamin_N"/>
</dbReference>
<dbReference type="GO" id="GO:0006897">
    <property type="term" value="P:endocytosis"/>
    <property type="evidence" value="ECO:0007669"/>
    <property type="project" value="TreeGrafter"/>
</dbReference>
<keyword evidence="2" id="KW-0342">GTP-binding</keyword>
<dbReference type="PANTHER" id="PTHR11566">
    <property type="entry name" value="DYNAMIN"/>
    <property type="match status" value="1"/>
</dbReference>
<dbReference type="InterPro" id="IPR000375">
    <property type="entry name" value="Dynamin_stalk"/>
</dbReference>
<dbReference type="GO" id="GO:0005739">
    <property type="term" value="C:mitochondrion"/>
    <property type="evidence" value="ECO:0007669"/>
    <property type="project" value="TreeGrafter"/>
</dbReference>
<dbReference type="InterPro" id="IPR030381">
    <property type="entry name" value="G_DYNAMIN_dom"/>
</dbReference>
<evidence type="ECO:0000256" key="3">
    <source>
        <dbReference type="SAM" id="MobiDB-lite"/>
    </source>
</evidence>